<dbReference type="SUPFAM" id="SSF51316">
    <property type="entry name" value="Mss4-like"/>
    <property type="match status" value="1"/>
</dbReference>
<dbReference type="OrthoDB" id="44061at2759"/>
<comment type="catalytic activity">
    <reaction evidence="4">
        <text>[thioredoxin]-disulfide + L-methionine + H2O = L-methionine (R)-S-oxide + [thioredoxin]-dithiol</text>
        <dbReference type="Rhea" id="RHEA:21260"/>
        <dbReference type="Rhea" id="RHEA-COMP:10698"/>
        <dbReference type="Rhea" id="RHEA-COMP:10700"/>
        <dbReference type="ChEBI" id="CHEBI:15377"/>
        <dbReference type="ChEBI" id="CHEBI:29950"/>
        <dbReference type="ChEBI" id="CHEBI:50058"/>
        <dbReference type="ChEBI" id="CHEBI:57844"/>
        <dbReference type="ChEBI" id="CHEBI:58773"/>
        <dbReference type="EC" id="1.8.4.14"/>
    </reaction>
</comment>
<feature type="domain" description="MsrB" evidence="5">
    <location>
        <begin position="1"/>
        <end position="90"/>
    </location>
</feature>
<dbReference type="PANTHER" id="PTHR10173">
    <property type="entry name" value="METHIONINE SULFOXIDE REDUCTASE"/>
    <property type="match status" value="1"/>
</dbReference>
<dbReference type="EC" id="1.8.4.14" evidence="2"/>
<dbReference type="EMBL" id="VXAA01003093">
    <property type="protein sequence ID" value="NXI66807.1"/>
    <property type="molecule type" value="Genomic_DNA"/>
</dbReference>
<sequence length="90" mass="10189">YSSEKKYGSGTGWPSFSKACGTCGRDESNTNIMRRPDNSLRSTRNEVVCKQICLFWRWLFLLQCDAHVFDGGPTPSGQRFCINSVLLSFK</sequence>
<dbReference type="GO" id="GO:0033745">
    <property type="term" value="F:L-methionine-(R)-S-oxide reductase activity"/>
    <property type="evidence" value="ECO:0007669"/>
    <property type="project" value="UniProtKB-EC"/>
</dbReference>
<keyword evidence="3" id="KW-0560">Oxidoreductase</keyword>
<dbReference type="GO" id="GO:0005737">
    <property type="term" value="C:cytoplasm"/>
    <property type="evidence" value="ECO:0007669"/>
    <property type="project" value="TreeGrafter"/>
</dbReference>
<name>A0A7K9V1A4_ANSSE</name>
<evidence type="ECO:0000313" key="7">
    <source>
        <dbReference type="Proteomes" id="UP000567872"/>
    </source>
</evidence>
<feature type="non-terminal residue" evidence="6">
    <location>
        <position position="1"/>
    </location>
</feature>
<evidence type="ECO:0000313" key="6">
    <source>
        <dbReference type="EMBL" id="NXI66807.1"/>
    </source>
</evidence>
<comment type="similarity">
    <text evidence="1">Belongs to the MsrB Met sulfoxide reductase family.</text>
</comment>
<dbReference type="AlphaFoldDB" id="A0A7K9V1A4"/>
<protein>
    <recommendedName>
        <fullName evidence="2">L-methionine (R)-S-oxide reductase</fullName>
        <ecNumber evidence="2">1.8.4.14</ecNumber>
    </recommendedName>
</protein>
<dbReference type="GO" id="GO:0033743">
    <property type="term" value="F:peptide-methionine (R)-S-oxide reductase activity"/>
    <property type="evidence" value="ECO:0007669"/>
    <property type="project" value="InterPro"/>
</dbReference>
<dbReference type="Proteomes" id="UP000567872">
    <property type="component" value="Unassembled WGS sequence"/>
</dbReference>
<dbReference type="InterPro" id="IPR011057">
    <property type="entry name" value="Mss4-like_sf"/>
</dbReference>
<organism evidence="6 7">
    <name type="scientific">Anseranas semipalmata</name>
    <name type="common">Magpie goose</name>
    <name type="synonym">Anas semipalmata</name>
    <dbReference type="NCBI Taxonomy" id="8851"/>
    <lineage>
        <taxon>Eukaryota</taxon>
        <taxon>Metazoa</taxon>
        <taxon>Chordata</taxon>
        <taxon>Craniata</taxon>
        <taxon>Vertebrata</taxon>
        <taxon>Euteleostomi</taxon>
        <taxon>Archelosauria</taxon>
        <taxon>Archosauria</taxon>
        <taxon>Dinosauria</taxon>
        <taxon>Saurischia</taxon>
        <taxon>Theropoda</taxon>
        <taxon>Coelurosauria</taxon>
        <taxon>Aves</taxon>
        <taxon>Neognathae</taxon>
        <taxon>Galloanserae</taxon>
        <taxon>Anseriformes</taxon>
        <taxon>Anseranatidae</taxon>
        <taxon>Anseranas</taxon>
    </lineage>
</organism>
<keyword evidence="7" id="KW-1185">Reference proteome</keyword>
<evidence type="ECO:0000256" key="2">
    <source>
        <dbReference type="ARBA" id="ARBA00012498"/>
    </source>
</evidence>
<dbReference type="GO" id="GO:0006979">
    <property type="term" value="P:response to oxidative stress"/>
    <property type="evidence" value="ECO:0007669"/>
    <property type="project" value="InterPro"/>
</dbReference>
<dbReference type="PROSITE" id="PS51790">
    <property type="entry name" value="MSRB"/>
    <property type="match status" value="1"/>
</dbReference>
<evidence type="ECO:0000256" key="4">
    <source>
        <dbReference type="ARBA" id="ARBA00049261"/>
    </source>
</evidence>
<dbReference type="GO" id="GO:0030091">
    <property type="term" value="P:protein repair"/>
    <property type="evidence" value="ECO:0007669"/>
    <property type="project" value="InterPro"/>
</dbReference>
<dbReference type="InterPro" id="IPR002579">
    <property type="entry name" value="Met_Sox_Rdtase_MsrB_dom"/>
</dbReference>
<feature type="non-terminal residue" evidence="6">
    <location>
        <position position="90"/>
    </location>
</feature>
<accession>A0A7K9V1A4</accession>
<dbReference type="Gene3D" id="2.170.150.20">
    <property type="entry name" value="Peptide methionine sulfoxide reductase"/>
    <property type="match status" value="1"/>
</dbReference>
<dbReference type="Pfam" id="PF01641">
    <property type="entry name" value="SelR"/>
    <property type="match status" value="1"/>
</dbReference>
<evidence type="ECO:0000259" key="5">
    <source>
        <dbReference type="PROSITE" id="PS51790"/>
    </source>
</evidence>
<gene>
    <name evidence="6" type="primary">Msrb2</name>
    <name evidence="6" type="ORF">ANSSEM_R01080</name>
</gene>
<proteinExistence type="inferred from homology"/>
<reference evidence="6 7" key="1">
    <citation type="submission" date="2019-09" db="EMBL/GenBank/DDBJ databases">
        <title>Bird 10,000 Genomes (B10K) Project - Family phase.</title>
        <authorList>
            <person name="Zhang G."/>
        </authorList>
    </citation>
    <scope>NUCLEOTIDE SEQUENCE [LARGE SCALE GENOMIC DNA]</scope>
    <source>
        <strain evidence="6">B10K-DU-001-57</strain>
        <tissue evidence="6">Muscle</tissue>
    </source>
</reference>
<evidence type="ECO:0000256" key="1">
    <source>
        <dbReference type="ARBA" id="ARBA00007174"/>
    </source>
</evidence>
<dbReference type="PANTHER" id="PTHR10173:SF37">
    <property type="entry name" value="METHIONINE-R-SULFOXIDE REDUCTASE B2, MITOCHONDRIAL"/>
    <property type="match status" value="1"/>
</dbReference>
<evidence type="ECO:0000256" key="3">
    <source>
        <dbReference type="ARBA" id="ARBA00023002"/>
    </source>
</evidence>
<comment type="caution">
    <text evidence="6">The sequence shown here is derived from an EMBL/GenBank/DDBJ whole genome shotgun (WGS) entry which is preliminary data.</text>
</comment>
<dbReference type="InterPro" id="IPR028427">
    <property type="entry name" value="Met_Sox_Rdtase_MsrB"/>
</dbReference>